<dbReference type="AlphaFoldDB" id="A0A448Z9H5"/>
<evidence type="ECO:0000256" key="1">
    <source>
        <dbReference type="SAM" id="SignalP"/>
    </source>
</evidence>
<keyword evidence="3" id="KW-1185">Reference proteome</keyword>
<organism evidence="2 3">
    <name type="scientific">Pseudo-nitzschia multistriata</name>
    <dbReference type="NCBI Taxonomy" id="183589"/>
    <lineage>
        <taxon>Eukaryota</taxon>
        <taxon>Sar</taxon>
        <taxon>Stramenopiles</taxon>
        <taxon>Ochrophyta</taxon>
        <taxon>Bacillariophyta</taxon>
        <taxon>Bacillariophyceae</taxon>
        <taxon>Bacillariophycidae</taxon>
        <taxon>Bacillariales</taxon>
        <taxon>Bacillariaceae</taxon>
        <taxon>Pseudo-nitzschia</taxon>
    </lineage>
</organism>
<dbReference type="PANTHER" id="PTHR34679">
    <property type="match status" value="1"/>
</dbReference>
<keyword evidence="1" id="KW-0732">Signal</keyword>
<evidence type="ECO:0000313" key="3">
    <source>
        <dbReference type="Proteomes" id="UP000291116"/>
    </source>
</evidence>
<feature type="chain" id="PRO_5019493906" evidence="1">
    <location>
        <begin position="17"/>
        <end position="168"/>
    </location>
</feature>
<dbReference type="OrthoDB" id="4914at2759"/>
<dbReference type="EMBL" id="CAACVS010000182">
    <property type="protein sequence ID" value="VEU38717.1"/>
    <property type="molecule type" value="Genomic_DNA"/>
</dbReference>
<dbReference type="PANTHER" id="PTHR34679:SF2">
    <property type="entry name" value="OS02G0122500 PROTEIN"/>
    <property type="match status" value="1"/>
</dbReference>
<evidence type="ECO:0000313" key="2">
    <source>
        <dbReference type="EMBL" id="VEU38717.1"/>
    </source>
</evidence>
<gene>
    <name evidence="2" type="ORF">PSNMU_V1.4_AUG-EV-PASAV3_0054900</name>
</gene>
<proteinExistence type="predicted"/>
<dbReference type="Proteomes" id="UP000291116">
    <property type="component" value="Unassembled WGS sequence"/>
</dbReference>
<sequence length="168" mass="18431">MMFGMLALSASTALLGFEWRRQRTIGDSISTLKKSLPDLAGAKSVSEAIKACQAAEEVDSVQLARLQSALPIDSEIKELQEERKALAAKGPRDKHYGQGAMLAFLGTVFAIEVRGSSKHIRPSWKTFPWPASLCRRGPCLSLGSGRYVANHRKRSFHSGQPTNDPFFV</sequence>
<feature type="signal peptide" evidence="1">
    <location>
        <begin position="1"/>
        <end position="16"/>
    </location>
</feature>
<protein>
    <submittedName>
        <fullName evidence="2">Uncharacterized protein</fullName>
    </submittedName>
</protein>
<accession>A0A448Z9H5</accession>
<name>A0A448Z9H5_9STRA</name>
<reference evidence="2 3" key="1">
    <citation type="submission" date="2019-01" db="EMBL/GenBank/DDBJ databases">
        <authorList>
            <person name="Ferrante I. M."/>
        </authorList>
    </citation>
    <scope>NUCLEOTIDE SEQUENCE [LARGE SCALE GENOMIC DNA]</scope>
    <source>
        <strain evidence="2 3">B856</strain>
    </source>
</reference>